<keyword evidence="1" id="KW-1133">Transmembrane helix</keyword>
<sequence>MFYNKLEVLVDRHHSPAVLAQLVAQLPACLVLVTAADRLPDPLASHFALDGTADGFTGHGWLLVVLLGLAGSLAVVSWATLNSPHVPGRRVVVGASWATATLLGVVTWSATAANLDLADAADAVLPPWWFAVGLGAGAVVGAVAYRFAPPSPPAGRTDVMTPAVRLGATEQVSWSRTATSRVGVAAAVVLTVAGIGTAVAGLPLVAPVALLVAAAALAVATTARVTVDRRGLRVGLGPLGWPRLVVPVEDIRSAAVGEVSPAEFGGWGYRIVPGARGVILRGGPALLVTRRSGARLVVTVDDPGTAAGLLAGMVRSGGPGC</sequence>
<dbReference type="RefSeq" id="WP_218604928.1">
    <property type="nucleotide sequence ID" value="NZ_JADQDJ010000277.1"/>
</dbReference>
<accession>A0ABS6UXB9</accession>
<organism evidence="2 3">
    <name type="scientific">Pseudonocardia abyssalis</name>
    <dbReference type="NCBI Taxonomy" id="2792008"/>
    <lineage>
        <taxon>Bacteria</taxon>
        <taxon>Bacillati</taxon>
        <taxon>Actinomycetota</taxon>
        <taxon>Actinomycetes</taxon>
        <taxon>Pseudonocardiales</taxon>
        <taxon>Pseudonocardiaceae</taxon>
        <taxon>Pseudonocardia</taxon>
    </lineage>
</organism>
<name>A0ABS6UXB9_9PSEU</name>
<feature type="transmembrane region" description="Helical" evidence="1">
    <location>
        <begin position="128"/>
        <end position="148"/>
    </location>
</feature>
<evidence type="ECO:0000256" key="1">
    <source>
        <dbReference type="SAM" id="Phobius"/>
    </source>
</evidence>
<feature type="transmembrane region" description="Helical" evidence="1">
    <location>
        <begin position="60"/>
        <end position="79"/>
    </location>
</feature>
<reference evidence="2 3" key="1">
    <citation type="submission" date="2020-11" db="EMBL/GenBank/DDBJ databases">
        <title>Pseudonocardia abyssalis sp. nov. and Pseudonocardia oceani sp. nov., description and phylogenomic analysis of two novel actinomycetes isolated from the deep Southern Ocean.</title>
        <authorList>
            <person name="Parra J."/>
        </authorList>
    </citation>
    <scope>NUCLEOTIDE SEQUENCE [LARGE SCALE GENOMIC DNA]</scope>
    <source>
        <strain evidence="2 3">KRD-168</strain>
    </source>
</reference>
<feature type="transmembrane region" description="Helical" evidence="1">
    <location>
        <begin position="208"/>
        <end position="227"/>
    </location>
</feature>
<keyword evidence="3" id="KW-1185">Reference proteome</keyword>
<keyword evidence="1" id="KW-0472">Membrane</keyword>
<evidence type="ECO:0000313" key="3">
    <source>
        <dbReference type="Proteomes" id="UP000694287"/>
    </source>
</evidence>
<feature type="transmembrane region" description="Helical" evidence="1">
    <location>
        <begin position="91"/>
        <end position="108"/>
    </location>
</feature>
<proteinExistence type="predicted"/>
<protein>
    <recommendedName>
        <fullName evidence="4">DUF1648 domain-containing protein</fullName>
    </recommendedName>
</protein>
<evidence type="ECO:0008006" key="4">
    <source>
        <dbReference type="Google" id="ProtNLM"/>
    </source>
</evidence>
<evidence type="ECO:0000313" key="2">
    <source>
        <dbReference type="EMBL" id="MBW0136887.1"/>
    </source>
</evidence>
<feature type="transmembrane region" description="Helical" evidence="1">
    <location>
        <begin position="182"/>
        <end position="202"/>
    </location>
</feature>
<keyword evidence="1" id="KW-0812">Transmembrane</keyword>
<dbReference type="Proteomes" id="UP000694287">
    <property type="component" value="Unassembled WGS sequence"/>
</dbReference>
<gene>
    <name evidence="2" type="ORF">I4I81_21840</name>
</gene>
<comment type="caution">
    <text evidence="2">The sequence shown here is derived from an EMBL/GenBank/DDBJ whole genome shotgun (WGS) entry which is preliminary data.</text>
</comment>
<dbReference type="EMBL" id="JADQDK010000001">
    <property type="protein sequence ID" value="MBW0136887.1"/>
    <property type="molecule type" value="Genomic_DNA"/>
</dbReference>